<dbReference type="InterPro" id="IPR012348">
    <property type="entry name" value="RNR-like"/>
</dbReference>
<evidence type="ECO:0000313" key="2">
    <source>
        <dbReference type="Proteomes" id="UP001155241"/>
    </source>
</evidence>
<comment type="caution">
    <text evidence="1">The sequence shown here is derived from an EMBL/GenBank/DDBJ whole genome shotgun (WGS) entry which is preliminary data.</text>
</comment>
<gene>
    <name evidence="1" type="ORF">NG895_05900</name>
</gene>
<dbReference type="InterPro" id="IPR025859">
    <property type="entry name" value="AurF/CmlI"/>
</dbReference>
<dbReference type="Proteomes" id="UP001155241">
    <property type="component" value="Unassembled WGS sequence"/>
</dbReference>
<keyword evidence="2" id="KW-1185">Reference proteome</keyword>
<dbReference type="InterPro" id="IPR009078">
    <property type="entry name" value="Ferritin-like_SF"/>
</dbReference>
<protein>
    <submittedName>
        <fullName evidence="1">Diiron oxygenase</fullName>
    </submittedName>
</protein>
<dbReference type="SUPFAM" id="SSF47240">
    <property type="entry name" value="Ferritin-like"/>
    <property type="match status" value="1"/>
</dbReference>
<dbReference type="GO" id="GO:0016491">
    <property type="term" value="F:oxidoreductase activity"/>
    <property type="evidence" value="ECO:0007669"/>
    <property type="project" value="InterPro"/>
</dbReference>
<proteinExistence type="predicted"/>
<dbReference type="RefSeq" id="WP_252851541.1">
    <property type="nucleotide sequence ID" value="NZ_JAMXLR010000024.1"/>
</dbReference>
<dbReference type="EMBL" id="JAMXLR010000024">
    <property type="protein sequence ID" value="MCO6043434.1"/>
    <property type="molecule type" value="Genomic_DNA"/>
</dbReference>
<evidence type="ECO:0000313" key="1">
    <source>
        <dbReference type="EMBL" id="MCO6043434.1"/>
    </source>
</evidence>
<sequence length="325" mass="38324">MPATAPRTEMRRMPLSKITAVARASIHADAHELWDTPVDRSRYFVCPTTTPLYYAKIYHQLASHHQIRYNQLTAILFSELISYFESQFAASVCAAIAKSKGVDAGLTECLNRFVADEQDHIELWRRLSRLSEPDWYSESGWMLFRVTPPVAATLQLLTRRPQWFPMVYWIMLALEERSLDLSRRCIKMETEQIEPHYLWVYREHLKDEMRHVQIDWHLIDLYYSNKSSTLRRCNARLLQTAIGRFLLPPTRSAVRVVQRLAEEFPELNELLPEMKRQLRSLAENAAYQQMMYSRETTPITFGLFDRFPEMHRMQTTLLSYCPVRS</sequence>
<dbReference type="Pfam" id="PF11583">
    <property type="entry name" value="AurF"/>
    <property type="match status" value="1"/>
</dbReference>
<reference evidence="1" key="1">
    <citation type="submission" date="2022-06" db="EMBL/GenBank/DDBJ databases">
        <title>Aeoliella straminimaris, a novel planctomycete from sediments.</title>
        <authorList>
            <person name="Vitorino I.R."/>
            <person name="Lage O.M."/>
        </authorList>
    </citation>
    <scope>NUCLEOTIDE SEQUENCE</scope>
    <source>
        <strain evidence="1">ICT_H6.2</strain>
    </source>
</reference>
<organism evidence="1 2">
    <name type="scientific">Aeoliella straminimaris</name>
    <dbReference type="NCBI Taxonomy" id="2954799"/>
    <lineage>
        <taxon>Bacteria</taxon>
        <taxon>Pseudomonadati</taxon>
        <taxon>Planctomycetota</taxon>
        <taxon>Planctomycetia</taxon>
        <taxon>Pirellulales</taxon>
        <taxon>Lacipirellulaceae</taxon>
        <taxon>Aeoliella</taxon>
    </lineage>
</organism>
<dbReference type="AlphaFoldDB" id="A0A9X2F7T4"/>
<name>A0A9X2F7T4_9BACT</name>
<dbReference type="Gene3D" id="1.10.620.20">
    <property type="entry name" value="Ribonucleotide Reductase, subunit A"/>
    <property type="match status" value="1"/>
</dbReference>
<accession>A0A9X2F7T4</accession>